<keyword evidence="2" id="KW-1185">Reference proteome</keyword>
<evidence type="ECO:0000313" key="1">
    <source>
        <dbReference type="EMBL" id="CAG8820218.1"/>
    </source>
</evidence>
<protein>
    <submittedName>
        <fullName evidence="1">40841_t:CDS:1</fullName>
    </submittedName>
</protein>
<reference evidence="1 2" key="1">
    <citation type="submission" date="2021-06" db="EMBL/GenBank/DDBJ databases">
        <authorList>
            <person name="Kallberg Y."/>
            <person name="Tangrot J."/>
            <person name="Rosling A."/>
        </authorList>
    </citation>
    <scope>NUCLEOTIDE SEQUENCE [LARGE SCALE GENOMIC DNA]</scope>
    <source>
        <strain evidence="1 2">120-4 pot B 10/14</strain>
    </source>
</reference>
<feature type="non-terminal residue" evidence="1">
    <location>
        <position position="1"/>
    </location>
</feature>
<evidence type="ECO:0000313" key="2">
    <source>
        <dbReference type="Proteomes" id="UP000789901"/>
    </source>
</evidence>
<dbReference type="EMBL" id="CAJVQB010033750">
    <property type="protein sequence ID" value="CAG8820218.1"/>
    <property type="molecule type" value="Genomic_DNA"/>
</dbReference>
<dbReference type="Proteomes" id="UP000789901">
    <property type="component" value="Unassembled WGS sequence"/>
</dbReference>
<proteinExistence type="predicted"/>
<organism evidence="1 2">
    <name type="scientific">Gigaspora margarita</name>
    <dbReference type="NCBI Taxonomy" id="4874"/>
    <lineage>
        <taxon>Eukaryota</taxon>
        <taxon>Fungi</taxon>
        <taxon>Fungi incertae sedis</taxon>
        <taxon>Mucoromycota</taxon>
        <taxon>Glomeromycotina</taxon>
        <taxon>Glomeromycetes</taxon>
        <taxon>Diversisporales</taxon>
        <taxon>Gigasporaceae</taxon>
        <taxon>Gigaspora</taxon>
    </lineage>
</organism>
<sequence length="57" mass="6541">KRFAAIGSHYDAMKDTFCNTSILKAKLPPNSISRGKFLAYDYEDSYMKKFKNLDVDS</sequence>
<gene>
    <name evidence="1" type="ORF">GMARGA_LOCUS27513</name>
</gene>
<comment type="caution">
    <text evidence="1">The sequence shown here is derived from an EMBL/GenBank/DDBJ whole genome shotgun (WGS) entry which is preliminary data.</text>
</comment>
<name>A0ABN7W7C6_GIGMA</name>
<accession>A0ABN7W7C6</accession>